<evidence type="ECO:0000313" key="1">
    <source>
        <dbReference type="EMBL" id="TEY28096.1"/>
    </source>
</evidence>
<keyword evidence="2" id="KW-1185">Reference proteome</keyword>
<dbReference type="Proteomes" id="UP000297299">
    <property type="component" value="Unassembled WGS sequence"/>
</dbReference>
<reference evidence="1 2" key="1">
    <citation type="submission" date="2017-11" db="EMBL/GenBank/DDBJ databases">
        <title>Comparative genomics of Botrytis spp.</title>
        <authorList>
            <person name="Valero-Jimenez C.A."/>
            <person name="Tapia P."/>
            <person name="Veloso J."/>
            <person name="Silva-Moreno E."/>
            <person name="Staats M."/>
            <person name="Valdes J.H."/>
            <person name="Van Kan J.A.L."/>
        </authorList>
    </citation>
    <scope>NUCLEOTIDE SEQUENCE [LARGE SCALE GENOMIC DNA]</scope>
    <source>
        <strain evidence="1 2">MUCL2830</strain>
    </source>
</reference>
<evidence type="ECO:0000313" key="2">
    <source>
        <dbReference type="Proteomes" id="UP000297299"/>
    </source>
</evidence>
<proteinExistence type="predicted"/>
<organism evidence="1 2">
    <name type="scientific">Botryotinia calthae</name>
    <dbReference type="NCBI Taxonomy" id="38488"/>
    <lineage>
        <taxon>Eukaryota</taxon>
        <taxon>Fungi</taxon>
        <taxon>Dikarya</taxon>
        <taxon>Ascomycota</taxon>
        <taxon>Pezizomycotina</taxon>
        <taxon>Leotiomycetes</taxon>
        <taxon>Helotiales</taxon>
        <taxon>Sclerotiniaceae</taxon>
        <taxon>Botryotinia</taxon>
    </lineage>
</organism>
<comment type="caution">
    <text evidence="1">The sequence shown here is derived from an EMBL/GenBank/DDBJ whole genome shotgun (WGS) entry which is preliminary data.</text>
</comment>
<gene>
    <name evidence="1" type="ORF">BOTCAL_1056g00020</name>
</gene>
<dbReference type="AlphaFoldDB" id="A0A4Y8CE26"/>
<sequence>MASEMSNNSAYESQEPLQPLHNNQSIYAAGLVLHPHRKWTYVRKNWKMQWIPDAENAVLKLWESYRPEDAITPAPVHEVRTSNQFLNFLEAQDEGDEVPANEYAHYCA</sequence>
<dbReference type="EMBL" id="PHWZ01001052">
    <property type="protein sequence ID" value="TEY28096.1"/>
    <property type="molecule type" value="Genomic_DNA"/>
</dbReference>
<protein>
    <submittedName>
        <fullName evidence="1">Uncharacterized protein</fullName>
    </submittedName>
</protein>
<name>A0A4Y8CE26_9HELO</name>
<accession>A0A4Y8CE26</accession>